<reference evidence="11 12" key="1">
    <citation type="journal article" date="2011" name="Proc. Natl. Acad. Sci. U.S.A.">
        <title>Evolutionary erosion of yeast sex chromosomes by mating-type switching accidents.</title>
        <authorList>
            <person name="Gordon J.L."/>
            <person name="Armisen D."/>
            <person name="Proux-Wera E."/>
            <person name="Oheigeartaigh S.S."/>
            <person name="Byrne K.P."/>
            <person name="Wolfe K.H."/>
        </authorList>
    </citation>
    <scope>NUCLEOTIDE SEQUENCE [LARGE SCALE GENOMIC DNA]</scope>
    <source>
        <strain evidence="12">ATCC 24235 / CBS 4417 / NBRC 1672 / NRRL Y-8282 / UCD 70-5</strain>
    </source>
</reference>
<dbReference type="GO" id="GO:0001682">
    <property type="term" value="P:tRNA 5'-leader removal"/>
    <property type="evidence" value="ECO:0007669"/>
    <property type="project" value="EnsemblFungi"/>
</dbReference>
<name>G8C0Z8_TETPH</name>
<dbReference type="EMBL" id="HE612869">
    <property type="protein sequence ID" value="CCE65826.1"/>
    <property type="molecule type" value="Genomic_DNA"/>
</dbReference>
<evidence type="ECO:0000256" key="2">
    <source>
        <dbReference type="ARBA" id="ARBA00004123"/>
    </source>
</evidence>
<comment type="catalytic activity">
    <reaction evidence="1 10">
        <text>Endonucleolytic cleavage of RNA, removing 5'-extranucleotides from tRNA precursor.</text>
        <dbReference type="EC" id="3.1.26.5"/>
    </reaction>
</comment>
<dbReference type="GO" id="GO:0000171">
    <property type="term" value="F:ribonuclease MRP activity"/>
    <property type="evidence" value="ECO:0007669"/>
    <property type="project" value="EnsemblFungi"/>
</dbReference>
<evidence type="ECO:0000256" key="8">
    <source>
        <dbReference type="ARBA" id="ARBA00044198"/>
    </source>
</evidence>
<dbReference type="PANTHER" id="PTHR15441">
    <property type="entry name" value="RIBONUCLEASE P PROTEIN SUBUNIT P14"/>
    <property type="match status" value="1"/>
</dbReference>
<dbReference type="SUPFAM" id="SSF160350">
    <property type="entry name" value="Rnp2-like"/>
    <property type="match status" value="1"/>
</dbReference>
<dbReference type="STRING" id="1071381.G8C0Z8"/>
<dbReference type="RefSeq" id="XP_003688260.1">
    <property type="nucleotide sequence ID" value="XM_003688212.1"/>
</dbReference>
<protein>
    <recommendedName>
        <fullName evidence="8 10">Ribonuclease P/MRP protein subunit POP5</fullName>
        <ecNumber evidence="4 10">3.1.26.5</ecNumber>
    </recommendedName>
</protein>
<dbReference type="InterPro" id="IPR016819">
    <property type="entry name" value="RNase_P/MRP_POP5"/>
</dbReference>
<evidence type="ECO:0000256" key="4">
    <source>
        <dbReference type="ARBA" id="ARBA00012179"/>
    </source>
</evidence>
<accession>G8C0Z8</accession>
<evidence type="ECO:0000256" key="5">
    <source>
        <dbReference type="ARBA" id="ARBA00022694"/>
    </source>
</evidence>
<evidence type="ECO:0000313" key="11">
    <source>
        <dbReference type="EMBL" id="CCE65826.1"/>
    </source>
</evidence>
<dbReference type="PIRSF" id="PIRSF023803">
    <property type="entry name" value="Ribonuclease_P_prd"/>
    <property type="match status" value="1"/>
</dbReference>
<dbReference type="GO" id="GO:0000447">
    <property type="term" value="P:endonucleolytic cleavage in ITS1 to separate SSU-rRNA from 5.8S rRNA and LSU-rRNA from tricistronic rRNA transcript (SSU-rRNA, 5.8S rRNA, LSU-rRNA)"/>
    <property type="evidence" value="ECO:0007669"/>
    <property type="project" value="EnsemblFungi"/>
</dbReference>
<dbReference type="GO" id="GO:0005655">
    <property type="term" value="C:nucleolar ribonuclease P complex"/>
    <property type="evidence" value="ECO:0007669"/>
    <property type="project" value="EnsemblFungi"/>
</dbReference>
<dbReference type="EC" id="3.1.26.5" evidence="4 10"/>
<dbReference type="GO" id="GO:0033204">
    <property type="term" value="F:ribonuclease P RNA binding"/>
    <property type="evidence" value="ECO:0007669"/>
    <property type="project" value="InterPro"/>
</dbReference>
<dbReference type="Gene3D" id="3.30.70.3250">
    <property type="entry name" value="Ribonuclease P, Pop5 subunit"/>
    <property type="match status" value="1"/>
</dbReference>
<dbReference type="PANTHER" id="PTHR15441:SF2">
    <property type="entry name" value="RIBONUCLEASE P_MRP PROTEIN SUBUNIT POP5"/>
    <property type="match status" value="1"/>
</dbReference>
<dbReference type="eggNOG" id="KOG4639">
    <property type="taxonomic scope" value="Eukaryota"/>
</dbReference>
<proteinExistence type="inferred from homology"/>
<dbReference type="GO" id="GO:0034965">
    <property type="term" value="P:intronic box C/D snoRNA processing"/>
    <property type="evidence" value="ECO:0007669"/>
    <property type="project" value="EnsemblFungi"/>
</dbReference>
<dbReference type="GO" id="GO:0004526">
    <property type="term" value="F:ribonuclease P activity"/>
    <property type="evidence" value="ECO:0007669"/>
    <property type="project" value="UniProtKB-EC"/>
</dbReference>
<evidence type="ECO:0000256" key="6">
    <source>
        <dbReference type="ARBA" id="ARBA00022801"/>
    </source>
</evidence>
<evidence type="ECO:0000256" key="9">
    <source>
        <dbReference type="ARBA" id="ARBA00055200"/>
    </source>
</evidence>
<dbReference type="OrthoDB" id="24745at2759"/>
<evidence type="ECO:0000256" key="1">
    <source>
        <dbReference type="ARBA" id="ARBA00000928"/>
    </source>
</evidence>
<dbReference type="OMA" id="IVRCPRA"/>
<comment type="similarity">
    <text evidence="3 10">Belongs to the eukaryotic/archaeal RNase P protein component 2 family.</text>
</comment>
<dbReference type="AlphaFoldDB" id="G8C0Z8"/>
<dbReference type="GeneID" id="11532172"/>
<keyword evidence="6" id="KW-0378">Hydrolase</keyword>
<dbReference type="Proteomes" id="UP000005666">
    <property type="component" value="Chromosome 14"/>
</dbReference>
<evidence type="ECO:0000256" key="3">
    <source>
        <dbReference type="ARBA" id="ARBA00010800"/>
    </source>
</evidence>
<comment type="function">
    <text evidence="9">Component of ribonuclease P, a protein complex that generates mature tRNA molecules by cleaving their 5'-ends. Also a component of RNase MRP, which cleaves pre-rRNA sequences.</text>
</comment>
<evidence type="ECO:0000313" key="12">
    <source>
        <dbReference type="Proteomes" id="UP000005666"/>
    </source>
</evidence>
<comment type="subcellular location">
    <subcellularLocation>
        <location evidence="2">Nucleus</location>
    </subcellularLocation>
</comment>
<keyword evidence="12" id="KW-1185">Reference proteome</keyword>
<sequence>MVRLKSRYILFEILYPNMDESEHFEDNFSMKNILLRHNKVTPEEITNRVIIQDIRRSLQLNFGDYGSGKASSLLQLKYFSNMTSTGILRCHREDIDLILSALMLIKKLDNRIPIIFNPVKISGTMKKIEQFAIRRSHKLMTLMQKDTSVSMNIFKDVTVDDNND</sequence>
<evidence type="ECO:0000256" key="7">
    <source>
        <dbReference type="ARBA" id="ARBA00023242"/>
    </source>
</evidence>
<dbReference type="Pfam" id="PF01900">
    <property type="entry name" value="RNase_P_Rpp14"/>
    <property type="match status" value="1"/>
</dbReference>
<dbReference type="GO" id="GO:0000294">
    <property type="term" value="P:nuclear-transcribed mRNA catabolic process, RNase MRP-dependent"/>
    <property type="evidence" value="ECO:0007669"/>
    <property type="project" value="EnsemblFungi"/>
</dbReference>
<organism evidence="11 12">
    <name type="scientific">Tetrapisispora phaffii (strain ATCC 24235 / CBS 4417 / NBRC 1672 / NRRL Y-8282 / UCD 70-5)</name>
    <name type="common">Yeast</name>
    <name type="synonym">Fabospora phaffii</name>
    <dbReference type="NCBI Taxonomy" id="1071381"/>
    <lineage>
        <taxon>Eukaryota</taxon>
        <taxon>Fungi</taxon>
        <taxon>Dikarya</taxon>
        <taxon>Ascomycota</taxon>
        <taxon>Saccharomycotina</taxon>
        <taxon>Saccharomycetes</taxon>
        <taxon>Saccharomycetales</taxon>
        <taxon>Saccharomycetaceae</taxon>
        <taxon>Tetrapisispora</taxon>
    </lineage>
</organism>
<dbReference type="InterPro" id="IPR038085">
    <property type="entry name" value="Rnp2-like_sf"/>
</dbReference>
<keyword evidence="7" id="KW-0539">Nucleus</keyword>
<keyword evidence="5 10" id="KW-0819">tRNA processing</keyword>
<dbReference type="KEGG" id="tpf:TPHA_0N00460"/>
<dbReference type="GO" id="GO:0000172">
    <property type="term" value="C:ribonuclease MRP complex"/>
    <property type="evidence" value="ECO:0007669"/>
    <property type="project" value="EnsemblFungi"/>
</dbReference>
<evidence type="ECO:0000256" key="10">
    <source>
        <dbReference type="PIRNR" id="PIRNR023803"/>
    </source>
</evidence>
<dbReference type="HOGENOM" id="CLU_086710_1_2_1"/>
<gene>
    <name evidence="11" type="primary">TPHA0N00460</name>
    <name evidence="11" type="ordered locus">TPHA_0N00460</name>
</gene>
<dbReference type="InterPro" id="IPR002759">
    <property type="entry name" value="Pop5/Rpp14/Rnp2-like"/>
</dbReference>
<dbReference type="FunFam" id="3.30.70.3250:FF:000004">
    <property type="entry name" value="Ribonuclease P/MRP protein subunit POP5"/>
    <property type="match status" value="1"/>
</dbReference>